<evidence type="ECO:0000256" key="5">
    <source>
        <dbReference type="ARBA" id="ARBA00023014"/>
    </source>
</evidence>
<feature type="domain" description="Radical SAM core" evidence="6">
    <location>
        <begin position="68"/>
        <end position="306"/>
    </location>
</feature>
<dbReference type="NCBIfam" id="TIGR04107">
    <property type="entry name" value="rSAM_HutW"/>
    <property type="match status" value="1"/>
</dbReference>
<gene>
    <name evidence="7" type="primary">hutW</name>
</gene>
<keyword evidence="3" id="KW-0479">Metal-binding</keyword>
<dbReference type="SUPFAM" id="SSF102114">
    <property type="entry name" value="Radical SAM enzymes"/>
    <property type="match status" value="1"/>
</dbReference>
<evidence type="ECO:0000256" key="2">
    <source>
        <dbReference type="ARBA" id="ARBA00022691"/>
    </source>
</evidence>
<evidence type="ECO:0000313" key="7">
    <source>
        <dbReference type="EMBL" id="CAE46549.1"/>
    </source>
</evidence>
<evidence type="ECO:0000256" key="3">
    <source>
        <dbReference type="ARBA" id="ARBA00022723"/>
    </source>
</evidence>
<dbReference type="SFLD" id="SFLDF00311">
    <property type="entry name" value="heme_degradation_proteins_(Hut"/>
    <property type="match status" value="1"/>
</dbReference>
<dbReference type="SMART" id="SM00729">
    <property type="entry name" value="Elp3"/>
    <property type="match status" value="1"/>
</dbReference>
<dbReference type="PANTHER" id="PTHR13932:SF9">
    <property type="entry name" value="COPROPORPHYRINOGEN III OXIDASE"/>
    <property type="match status" value="1"/>
</dbReference>
<sequence length="465" mass="51714">MNQEHQIDINKLDESILGLHSPDSLRFAFSRKKSAHAGGMNAVVPAEQQQSLGLSLLGEEKKGSLEPYSQVKKRCLYVHIPFCRVRCTYCNFFQYASSQQLIDDYFAALMIELKLKAQQPWTQSAPFHAVYIGGGTPTDLTAQQVKQLGTMIRKHFPLTTDCELTLEGRINRFSDEMFYSALEGGFNRFSFGVQSFDTQVRRKAKRLDDREVVLDRVAALAATDQAPIVIDLLYGLPYQTLDVWQQDLEDFMASGAHGVGVDLYQLIEMGGTPMKNLIDKGKLPEPADTQTKATMFLMGHDYMSHHHMRKLSVNHWARDNRERSLYNSLAKTTAEVLPLGAGAGGNIAGFGMMQHRTLDAYLAAIKRGELPIAMMTKQANQASLHAEIKASFDRGVLSRSSLDSIGGKGLYSSCLPLFKAWRENGLVEVNSHYVTLTLAGQFWAVTLAQALIEAITQQLNQSLAA</sequence>
<dbReference type="PANTHER" id="PTHR13932">
    <property type="entry name" value="COPROPORPHYRINIGEN III OXIDASE"/>
    <property type="match status" value="1"/>
</dbReference>
<dbReference type="Pfam" id="PF04055">
    <property type="entry name" value="Radical_SAM"/>
    <property type="match status" value="1"/>
</dbReference>
<keyword evidence="5" id="KW-0411">Iron-sulfur</keyword>
<proteinExistence type="predicted"/>
<keyword evidence="4" id="KW-0408">Iron</keyword>
<evidence type="ECO:0000256" key="4">
    <source>
        <dbReference type="ARBA" id="ARBA00023004"/>
    </source>
</evidence>
<comment type="cofactor">
    <cofactor evidence="1">
        <name>[4Fe-4S] cluster</name>
        <dbReference type="ChEBI" id="CHEBI:49883"/>
    </cofactor>
</comment>
<dbReference type="GO" id="GO:0003824">
    <property type="term" value="F:catalytic activity"/>
    <property type="evidence" value="ECO:0007669"/>
    <property type="project" value="InterPro"/>
</dbReference>
<name>Q70GE0_PHODP</name>
<dbReference type="EMBL" id="AJ582082">
    <property type="protein sequence ID" value="CAE46549.1"/>
    <property type="molecule type" value="Genomic_DNA"/>
</dbReference>
<dbReference type="GO" id="GO:0005737">
    <property type="term" value="C:cytoplasm"/>
    <property type="evidence" value="ECO:0007669"/>
    <property type="project" value="TreeGrafter"/>
</dbReference>
<dbReference type="SFLD" id="SFLDS00029">
    <property type="entry name" value="Radical_SAM"/>
    <property type="match status" value="1"/>
</dbReference>
<dbReference type="InterPro" id="IPR013785">
    <property type="entry name" value="Aldolase_TIM"/>
</dbReference>
<dbReference type="InterPro" id="IPR034505">
    <property type="entry name" value="Coproporphyrinogen-III_oxidase"/>
</dbReference>
<dbReference type="InterPro" id="IPR006638">
    <property type="entry name" value="Elp3/MiaA/NifB-like_rSAM"/>
</dbReference>
<reference evidence="7" key="1">
    <citation type="journal article" date="2005" name="Arch. Microbiol.">
        <title>Heme uptake genes in human and fish isolates of Photobacterium damselae: existence of hutA pseudogenes.</title>
        <authorList>
            <person name="Juiz-Rio S."/>
            <person name="Osorio C.R."/>
            <person name="Lemos M.L."/>
        </authorList>
    </citation>
    <scope>NUCLEOTIDE SEQUENCE</scope>
    <source>
        <strain evidence="7">DI21</strain>
    </source>
</reference>
<dbReference type="SFLD" id="SFLDG01065">
    <property type="entry name" value="anaerobic_coproporphyrinogen-I"/>
    <property type="match status" value="1"/>
</dbReference>
<evidence type="ECO:0000259" key="6">
    <source>
        <dbReference type="PROSITE" id="PS51918"/>
    </source>
</evidence>
<dbReference type="GO" id="GO:0046872">
    <property type="term" value="F:metal ion binding"/>
    <property type="evidence" value="ECO:0007669"/>
    <property type="project" value="UniProtKB-KW"/>
</dbReference>
<dbReference type="GO" id="GO:0006779">
    <property type="term" value="P:porphyrin-containing compound biosynthetic process"/>
    <property type="evidence" value="ECO:0007669"/>
    <property type="project" value="TreeGrafter"/>
</dbReference>
<dbReference type="GO" id="GO:0051539">
    <property type="term" value="F:4 iron, 4 sulfur cluster binding"/>
    <property type="evidence" value="ECO:0007669"/>
    <property type="project" value="TreeGrafter"/>
</dbReference>
<dbReference type="PROSITE" id="PS51918">
    <property type="entry name" value="RADICAL_SAM"/>
    <property type="match status" value="1"/>
</dbReference>
<protein>
    <submittedName>
        <fullName evidence="7">Putative coproporphyrinogen oxidase</fullName>
    </submittedName>
</protein>
<organism evidence="7">
    <name type="scientific">Photobacterium damsela subsp. piscicida</name>
    <name type="common">Pasteurella piscicida</name>
    <dbReference type="NCBI Taxonomy" id="38294"/>
    <lineage>
        <taxon>Bacteria</taxon>
        <taxon>Pseudomonadati</taxon>
        <taxon>Pseudomonadota</taxon>
        <taxon>Gammaproteobacteria</taxon>
        <taxon>Vibrionales</taxon>
        <taxon>Vibrionaceae</taxon>
        <taxon>Photobacterium</taxon>
    </lineage>
</organism>
<dbReference type="CDD" id="cd01335">
    <property type="entry name" value="Radical_SAM"/>
    <property type="match status" value="1"/>
</dbReference>
<keyword evidence="2" id="KW-0949">S-adenosyl-L-methionine</keyword>
<dbReference type="AlphaFoldDB" id="Q70GE0"/>
<dbReference type="InterPro" id="IPR058240">
    <property type="entry name" value="rSAM_sf"/>
</dbReference>
<accession>Q70GE0</accession>
<dbReference type="InterPro" id="IPR026332">
    <property type="entry name" value="HutW"/>
</dbReference>
<evidence type="ECO:0000256" key="1">
    <source>
        <dbReference type="ARBA" id="ARBA00001966"/>
    </source>
</evidence>
<dbReference type="InterPro" id="IPR007197">
    <property type="entry name" value="rSAM"/>
</dbReference>
<dbReference type="Gene3D" id="3.20.20.70">
    <property type="entry name" value="Aldolase class I"/>
    <property type="match status" value="1"/>
</dbReference>